<dbReference type="STRING" id="1526571.AT746_18640"/>
<keyword evidence="4 6" id="KW-1133">Transmembrane helix</keyword>
<dbReference type="EMBL" id="CP013650">
    <property type="protein sequence ID" value="ALT00086.1"/>
    <property type="molecule type" value="Genomic_DNA"/>
</dbReference>
<dbReference type="PANTHER" id="PTHR23427">
    <property type="entry name" value="SURFEIT LOCUS PROTEIN"/>
    <property type="match status" value="1"/>
</dbReference>
<evidence type="ECO:0000256" key="6">
    <source>
        <dbReference type="RuleBase" id="RU363076"/>
    </source>
</evidence>
<dbReference type="GO" id="GO:0005886">
    <property type="term" value="C:plasma membrane"/>
    <property type="evidence" value="ECO:0007669"/>
    <property type="project" value="UniProtKB-SubCell"/>
</dbReference>
<name>A0A0U3BEN1_9ALTE</name>
<dbReference type="PANTHER" id="PTHR23427:SF2">
    <property type="entry name" value="SURFEIT LOCUS PROTEIN 1"/>
    <property type="match status" value="1"/>
</dbReference>
<dbReference type="KEGG" id="lal:AT746_18640"/>
<evidence type="ECO:0000313" key="8">
    <source>
        <dbReference type="Proteomes" id="UP000068447"/>
    </source>
</evidence>
<dbReference type="RefSeq" id="WP_062483502.1">
    <property type="nucleotide sequence ID" value="NZ_CP013650.1"/>
</dbReference>
<evidence type="ECO:0000256" key="1">
    <source>
        <dbReference type="ARBA" id="ARBA00004370"/>
    </source>
</evidence>
<gene>
    <name evidence="7" type="ORF">AT746_18640</name>
</gene>
<protein>
    <recommendedName>
        <fullName evidence="6">SURF1-like protein</fullName>
    </recommendedName>
</protein>
<dbReference type="Proteomes" id="UP000068447">
    <property type="component" value="Chromosome"/>
</dbReference>
<dbReference type="InterPro" id="IPR002994">
    <property type="entry name" value="Surf1/Shy1"/>
</dbReference>
<accession>A0A0U3BEN1</accession>
<sequence>MTLIAVSVMTWLGFWQLDRAEQKQLRVKQIEARQQQGIVSLDEISGQNEDIRDLPLRVTGRFEPQKVLLWDNRIYEGQVGYEVLGIFSTAYGNLLVNLGWTPAPKYRDELPDVELPQGQINLQGVVVKPQANPMVSESEQQSAHWPLRIQQPSLDWLEEVVAMPLMPFILQITDTTAFGYKSNWKPVVMPAQKHYGYAVQWFGLALACLMVFIVALYKKNKGKVNETDL</sequence>
<comment type="subcellular location">
    <subcellularLocation>
        <location evidence="6">Cell membrane</location>
        <topology evidence="6">Multi-pass membrane protein</topology>
    </subcellularLocation>
    <subcellularLocation>
        <location evidence="1">Membrane</location>
    </subcellularLocation>
</comment>
<dbReference type="AlphaFoldDB" id="A0A0U3BEN1"/>
<dbReference type="InterPro" id="IPR045214">
    <property type="entry name" value="Surf1/Surf4"/>
</dbReference>
<evidence type="ECO:0000256" key="2">
    <source>
        <dbReference type="ARBA" id="ARBA00007165"/>
    </source>
</evidence>
<organism evidence="7 8">
    <name type="scientific">Lacimicrobium alkaliphilum</name>
    <dbReference type="NCBI Taxonomy" id="1526571"/>
    <lineage>
        <taxon>Bacteria</taxon>
        <taxon>Pseudomonadati</taxon>
        <taxon>Pseudomonadota</taxon>
        <taxon>Gammaproteobacteria</taxon>
        <taxon>Alteromonadales</taxon>
        <taxon>Alteromonadaceae</taxon>
        <taxon>Lacimicrobium</taxon>
    </lineage>
</organism>
<evidence type="ECO:0000256" key="4">
    <source>
        <dbReference type="ARBA" id="ARBA00022989"/>
    </source>
</evidence>
<reference evidence="7 8" key="1">
    <citation type="submission" date="2015-12" db="EMBL/GenBank/DDBJ databases">
        <title>Complete genome of Lacimicrobium alkaliphilum KCTC 32984.</title>
        <authorList>
            <person name="Kim S.-G."/>
            <person name="Lee Y.-J."/>
        </authorList>
    </citation>
    <scope>NUCLEOTIDE SEQUENCE [LARGE SCALE GENOMIC DNA]</scope>
    <source>
        <strain evidence="7 8">YelD216</strain>
    </source>
</reference>
<keyword evidence="6" id="KW-1003">Cell membrane</keyword>
<dbReference type="PROSITE" id="PS50895">
    <property type="entry name" value="SURF1"/>
    <property type="match status" value="1"/>
</dbReference>
<keyword evidence="8" id="KW-1185">Reference proteome</keyword>
<keyword evidence="5 6" id="KW-0472">Membrane</keyword>
<feature type="transmembrane region" description="Helical" evidence="6">
    <location>
        <begin position="195"/>
        <end position="217"/>
    </location>
</feature>
<comment type="similarity">
    <text evidence="2 6">Belongs to the SURF1 family.</text>
</comment>
<evidence type="ECO:0000313" key="7">
    <source>
        <dbReference type="EMBL" id="ALT00086.1"/>
    </source>
</evidence>
<keyword evidence="3 6" id="KW-0812">Transmembrane</keyword>
<dbReference type="CDD" id="cd06662">
    <property type="entry name" value="SURF1"/>
    <property type="match status" value="1"/>
</dbReference>
<evidence type="ECO:0000256" key="5">
    <source>
        <dbReference type="ARBA" id="ARBA00023136"/>
    </source>
</evidence>
<comment type="caution">
    <text evidence="6">Lacks conserved residue(s) required for the propagation of feature annotation.</text>
</comment>
<proteinExistence type="inferred from homology"/>
<dbReference type="OrthoDB" id="9789940at2"/>
<evidence type="ECO:0000256" key="3">
    <source>
        <dbReference type="ARBA" id="ARBA00022692"/>
    </source>
</evidence>
<dbReference type="Pfam" id="PF02104">
    <property type="entry name" value="SURF1"/>
    <property type="match status" value="1"/>
</dbReference>